<feature type="domain" description="Carboxyltransferase" evidence="4">
    <location>
        <begin position="8"/>
        <end position="208"/>
    </location>
</feature>
<keyword evidence="6" id="KW-1185">Reference proteome</keyword>
<dbReference type="Gene3D" id="3.30.1360.40">
    <property type="match status" value="1"/>
</dbReference>
<dbReference type="Gene3D" id="2.40.100.10">
    <property type="entry name" value="Cyclophilin-like"/>
    <property type="match status" value="1"/>
</dbReference>
<dbReference type="GO" id="GO:0016787">
    <property type="term" value="F:hydrolase activity"/>
    <property type="evidence" value="ECO:0007669"/>
    <property type="project" value="UniProtKB-KW"/>
</dbReference>
<evidence type="ECO:0000313" key="5">
    <source>
        <dbReference type="EMBL" id="MFB9232111.1"/>
    </source>
</evidence>
<accession>A0ABV5JGZ2</accession>
<dbReference type="InterPro" id="IPR003833">
    <property type="entry name" value="CT_C_D"/>
</dbReference>
<evidence type="ECO:0000313" key="6">
    <source>
        <dbReference type="Proteomes" id="UP001589683"/>
    </source>
</evidence>
<evidence type="ECO:0000256" key="2">
    <source>
        <dbReference type="ARBA" id="ARBA00022801"/>
    </source>
</evidence>
<sequence>MNQSLIEPAIQPVGDSGLMVRFGAAVDPDIHAQVLEADSAISAAGIEGVTELIPSFAALFVGYDPLQTDFETVSAAVRALGPMKSKERTSGQIWQVPVCYGDGLSPDLAEVAVRTGLSEEEVINAHLSGDYLLYMYGFAPGYAYLGGVPKEIQLPRKTAPVRDIPAGAVMIAGPQALVTTIKMPTGWWIIGQSPFQFLRPGEDNPFPLAVGDRVQFTRMSRDDFERAVGQGAKT</sequence>
<keyword evidence="2 5" id="KW-0378">Hydrolase</keyword>
<reference evidence="5 6" key="1">
    <citation type="submission" date="2024-09" db="EMBL/GenBank/DDBJ databases">
        <authorList>
            <person name="Sun Q."/>
            <person name="Mori K."/>
        </authorList>
    </citation>
    <scope>NUCLEOTIDE SEQUENCE [LARGE SCALE GENOMIC DNA]</scope>
    <source>
        <strain evidence="5 6">CECT 8726</strain>
    </source>
</reference>
<dbReference type="SUPFAM" id="SSF160467">
    <property type="entry name" value="PH0987 N-terminal domain-like"/>
    <property type="match status" value="1"/>
</dbReference>
<dbReference type="InterPro" id="IPR010016">
    <property type="entry name" value="PxpB"/>
</dbReference>
<gene>
    <name evidence="5" type="ORF">ACFFUT_09990</name>
</gene>
<dbReference type="PANTHER" id="PTHR34698">
    <property type="entry name" value="5-OXOPROLINASE SUBUNIT B"/>
    <property type="match status" value="1"/>
</dbReference>
<name>A0ABV5JGZ2_9RHOB</name>
<organism evidence="5 6">
    <name type="scientific">Pseudohalocynthiibacter aestuariivivens</name>
    <dbReference type="NCBI Taxonomy" id="1591409"/>
    <lineage>
        <taxon>Bacteria</taxon>
        <taxon>Pseudomonadati</taxon>
        <taxon>Pseudomonadota</taxon>
        <taxon>Alphaproteobacteria</taxon>
        <taxon>Rhodobacterales</taxon>
        <taxon>Paracoccaceae</taxon>
        <taxon>Pseudohalocynthiibacter</taxon>
    </lineage>
</organism>
<keyword evidence="1" id="KW-0547">Nucleotide-binding</keyword>
<evidence type="ECO:0000259" key="4">
    <source>
        <dbReference type="SMART" id="SM00796"/>
    </source>
</evidence>
<dbReference type="RefSeq" id="WP_247077968.1">
    <property type="nucleotide sequence ID" value="NZ_JAGFNU010000008.1"/>
</dbReference>
<evidence type="ECO:0000256" key="3">
    <source>
        <dbReference type="ARBA" id="ARBA00022840"/>
    </source>
</evidence>
<keyword evidence="3" id="KW-0067">ATP-binding</keyword>
<protein>
    <submittedName>
        <fullName evidence="5">Allophanate hydrolase subunit 1</fullName>
    </submittedName>
</protein>
<evidence type="ECO:0000256" key="1">
    <source>
        <dbReference type="ARBA" id="ARBA00022741"/>
    </source>
</evidence>
<proteinExistence type="predicted"/>
<dbReference type="SUPFAM" id="SSF50891">
    <property type="entry name" value="Cyclophilin-like"/>
    <property type="match status" value="1"/>
</dbReference>
<dbReference type="InterPro" id="IPR029000">
    <property type="entry name" value="Cyclophilin-like_dom_sf"/>
</dbReference>
<dbReference type="Proteomes" id="UP001589683">
    <property type="component" value="Unassembled WGS sequence"/>
</dbReference>
<dbReference type="EMBL" id="JBHMEA010000038">
    <property type="protein sequence ID" value="MFB9232111.1"/>
    <property type="molecule type" value="Genomic_DNA"/>
</dbReference>
<dbReference type="Pfam" id="PF02682">
    <property type="entry name" value="CT_C_D"/>
    <property type="match status" value="1"/>
</dbReference>
<dbReference type="SMART" id="SM00796">
    <property type="entry name" value="AHS1"/>
    <property type="match status" value="1"/>
</dbReference>
<dbReference type="PANTHER" id="PTHR34698:SF2">
    <property type="entry name" value="5-OXOPROLINASE SUBUNIT B"/>
    <property type="match status" value="1"/>
</dbReference>
<comment type="caution">
    <text evidence="5">The sequence shown here is derived from an EMBL/GenBank/DDBJ whole genome shotgun (WGS) entry which is preliminary data.</text>
</comment>